<accession>A0A0M3JD84</accession>
<feature type="compositionally biased region" description="Basic and acidic residues" evidence="1">
    <location>
        <begin position="62"/>
        <end position="72"/>
    </location>
</feature>
<reference evidence="2" key="1">
    <citation type="submission" date="2017-02" db="UniProtKB">
        <authorList>
            <consortium name="WormBaseParasite"/>
        </authorList>
    </citation>
    <scope>IDENTIFICATION</scope>
</reference>
<feature type="region of interest" description="Disordered" evidence="1">
    <location>
        <begin position="7"/>
        <end position="72"/>
    </location>
</feature>
<dbReference type="WBParaSite" id="ASIM_0000557001-mRNA-1">
    <property type="protein sequence ID" value="ASIM_0000557001-mRNA-1"/>
    <property type="gene ID" value="ASIM_0000557001"/>
</dbReference>
<evidence type="ECO:0000256" key="1">
    <source>
        <dbReference type="SAM" id="MobiDB-lite"/>
    </source>
</evidence>
<protein>
    <submittedName>
        <fullName evidence="2">BZIP transcription factor</fullName>
    </submittedName>
</protein>
<dbReference type="AlphaFoldDB" id="A0A0M3JD84"/>
<feature type="compositionally biased region" description="Polar residues" evidence="1">
    <location>
        <begin position="29"/>
        <end position="61"/>
    </location>
</feature>
<name>A0A0M3JD84_ANISI</name>
<organism evidence="2">
    <name type="scientific">Anisakis simplex</name>
    <name type="common">Herring worm</name>
    <dbReference type="NCBI Taxonomy" id="6269"/>
    <lineage>
        <taxon>Eukaryota</taxon>
        <taxon>Metazoa</taxon>
        <taxon>Ecdysozoa</taxon>
        <taxon>Nematoda</taxon>
        <taxon>Chromadorea</taxon>
        <taxon>Rhabditida</taxon>
        <taxon>Spirurina</taxon>
        <taxon>Ascaridomorpha</taxon>
        <taxon>Ascaridoidea</taxon>
        <taxon>Anisakidae</taxon>
        <taxon>Anisakis</taxon>
        <taxon>Anisakis simplex complex</taxon>
    </lineage>
</organism>
<feature type="compositionally biased region" description="Low complexity" evidence="1">
    <location>
        <begin position="7"/>
        <end position="25"/>
    </location>
</feature>
<sequence length="72" mass="7668">LLSELSALESQLNSSSGGDQLLLGLPTLPVSTSRNNSANLSERNSQIISSNATTPTSNQQHSHVDTHKRLVD</sequence>
<proteinExistence type="predicted"/>
<evidence type="ECO:0000313" key="2">
    <source>
        <dbReference type="WBParaSite" id="ASIM_0000557001-mRNA-1"/>
    </source>
</evidence>